<evidence type="ECO:0000256" key="3">
    <source>
        <dbReference type="ARBA" id="ARBA00023163"/>
    </source>
</evidence>
<evidence type="ECO:0000256" key="1">
    <source>
        <dbReference type="ARBA" id="ARBA00005565"/>
    </source>
</evidence>
<comment type="similarity">
    <text evidence="1 4">Belongs to the purine/pyrimidine phosphoribosyltransferase family. PyrR subfamily.</text>
</comment>
<dbReference type="EC" id="2.4.2.9" evidence="4"/>
<dbReference type="GO" id="GO:0006355">
    <property type="term" value="P:regulation of DNA-templated transcription"/>
    <property type="evidence" value="ECO:0007669"/>
    <property type="project" value="UniProtKB-UniRule"/>
</dbReference>
<dbReference type="NCBIfam" id="NF003549">
    <property type="entry name" value="PRK05205.1-5"/>
    <property type="match status" value="1"/>
</dbReference>
<dbReference type="NCBIfam" id="NF003548">
    <property type="entry name" value="PRK05205.1-4"/>
    <property type="match status" value="1"/>
</dbReference>
<gene>
    <name evidence="4" type="primary">pyrR</name>
    <name evidence="6" type="ORF">A6A03_11035</name>
</gene>
<sequence length="182" mass="20000">MSNEKQILSADEIRRALVRIAHEIDERNGGLRDVVIVGIRSRGVPLAERIAAAIADFDGTRVPVGQLDITLYRDDLKLRGPAARVRKTDLPIDITGKTVVLVDDVLFTGRTVRAALDAIADLGRPARIQLAVLIDRGHRELPIRADFVGKNVPTSLSERVMVRLRETDGVDEVVIQRGASNE</sequence>
<feature type="domain" description="Phosphoribosyltransferase" evidence="5">
    <location>
        <begin position="5"/>
        <end position="148"/>
    </location>
</feature>
<evidence type="ECO:0000313" key="7">
    <source>
        <dbReference type="Proteomes" id="UP000078287"/>
    </source>
</evidence>
<dbReference type="InterPro" id="IPR029057">
    <property type="entry name" value="PRTase-like"/>
</dbReference>
<dbReference type="SUPFAM" id="SSF53271">
    <property type="entry name" value="PRTase-like"/>
    <property type="match status" value="1"/>
</dbReference>
<dbReference type="InterPro" id="IPR000836">
    <property type="entry name" value="PRTase_dom"/>
</dbReference>
<dbReference type="NCBIfam" id="NF003545">
    <property type="entry name" value="PRK05205.1-1"/>
    <property type="match status" value="1"/>
</dbReference>
<dbReference type="CDD" id="cd06223">
    <property type="entry name" value="PRTases_typeI"/>
    <property type="match status" value="1"/>
</dbReference>
<organism evidence="6 7">
    <name type="scientific">Chloroflexus islandicus</name>
    <dbReference type="NCBI Taxonomy" id="1707952"/>
    <lineage>
        <taxon>Bacteria</taxon>
        <taxon>Bacillati</taxon>
        <taxon>Chloroflexota</taxon>
        <taxon>Chloroflexia</taxon>
        <taxon>Chloroflexales</taxon>
        <taxon>Chloroflexineae</taxon>
        <taxon>Chloroflexaceae</taxon>
        <taxon>Chloroflexus</taxon>
    </lineage>
</organism>
<dbReference type="RefSeq" id="WP_066784946.1">
    <property type="nucleotide sequence ID" value="NZ_LWQS01000040.1"/>
</dbReference>
<comment type="catalytic activity">
    <reaction evidence="4">
        <text>UMP + diphosphate = 5-phospho-alpha-D-ribose 1-diphosphate + uracil</text>
        <dbReference type="Rhea" id="RHEA:13017"/>
        <dbReference type="ChEBI" id="CHEBI:17568"/>
        <dbReference type="ChEBI" id="CHEBI:33019"/>
        <dbReference type="ChEBI" id="CHEBI:57865"/>
        <dbReference type="ChEBI" id="CHEBI:58017"/>
        <dbReference type="EC" id="2.4.2.9"/>
    </reaction>
</comment>
<evidence type="ECO:0000256" key="2">
    <source>
        <dbReference type="ARBA" id="ARBA00023015"/>
    </source>
</evidence>
<comment type="function">
    <text evidence="4">Regulates the transcription of the pyrimidine nucleotide (pyr) operon in response to exogenous pyrimidines.</text>
</comment>
<reference evidence="6 7" key="1">
    <citation type="submission" date="2016-04" db="EMBL/GenBank/DDBJ databases">
        <title>Chloroflexus islandicus sp. nov., a thermophilic filamentous anoxygenic phototrophic bacterium from geyser Strokkur (Iceland).</title>
        <authorList>
            <person name="Gaisin V.A."/>
            <person name="Kalashnikov A.M."/>
            <person name="Sukhacheva M.V."/>
            <person name="Grouzdev D.S."/>
            <person name="Ivanov T.M."/>
            <person name="Kuznetsov B."/>
            <person name="Gorlenko V.M."/>
        </authorList>
    </citation>
    <scope>NUCLEOTIDE SEQUENCE [LARGE SCALE GENOMIC DNA]</scope>
    <source>
        <strain evidence="7">isl-2</strain>
    </source>
</reference>
<comment type="function">
    <text evidence="4">Also displays a weak uracil phosphoribosyltransferase activity which is not physiologically significant.</text>
</comment>
<dbReference type="GO" id="GO:0004845">
    <property type="term" value="F:uracil phosphoribosyltransferase activity"/>
    <property type="evidence" value="ECO:0007669"/>
    <property type="project" value="UniProtKB-UniRule"/>
</dbReference>
<dbReference type="FunFam" id="3.40.50.2020:FF:000020">
    <property type="entry name" value="Bifunctional protein PyrR"/>
    <property type="match status" value="1"/>
</dbReference>
<keyword evidence="4 6" id="KW-0328">Glycosyltransferase</keyword>
<keyword evidence="2 4" id="KW-0805">Transcription regulation</keyword>
<proteinExistence type="inferred from homology"/>
<dbReference type="InterPro" id="IPR050137">
    <property type="entry name" value="PyrR_bifunctional"/>
</dbReference>
<keyword evidence="4 6" id="KW-0808">Transferase</keyword>
<evidence type="ECO:0000259" key="5">
    <source>
        <dbReference type="Pfam" id="PF00156"/>
    </source>
</evidence>
<dbReference type="Pfam" id="PF00156">
    <property type="entry name" value="Pribosyltran"/>
    <property type="match status" value="1"/>
</dbReference>
<protein>
    <recommendedName>
        <fullName evidence="4">Bifunctional protein PyrR</fullName>
    </recommendedName>
    <domain>
        <recommendedName>
            <fullName evidence="4">Pyrimidine operon regulatory protein</fullName>
        </recommendedName>
    </domain>
    <domain>
        <recommendedName>
            <fullName evidence="4">Uracil phosphoribosyltransferase</fullName>
            <shortName evidence="4">UPRTase</shortName>
            <ecNumber evidence="4">2.4.2.9</ecNumber>
        </recommendedName>
    </domain>
</protein>
<evidence type="ECO:0000256" key="4">
    <source>
        <dbReference type="HAMAP-Rule" id="MF_01219"/>
    </source>
</evidence>
<dbReference type="AlphaFoldDB" id="A0A178MFT7"/>
<dbReference type="Proteomes" id="UP000078287">
    <property type="component" value="Unassembled WGS sequence"/>
</dbReference>
<evidence type="ECO:0000313" key="6">
    <source>
        <dbReference type="EMBL" id="OAN46987.1"/>
    </source>
</evidence>
<dbReference type="EMBL" id="LWQS01000040">
    <property type="protein sequence ID" value="OAN46987.1"/>
    <property type="molecule type" value="Genomic_DNA"/>
</dbReference>
<dbReference type="HAMAP" id="MF_01219">
    <property type="entry name" value="PyrR"/>
    <property type="match status" value="1"/>
</dbReference>
<dbReference type="NCBIfam" id="NF003547">
    <property type="entry name" value="PRK05205.1-3"/>
    <property type="match status" value="1"/>
</dbReference>
<dbReference type="OrthoDB" id="9802227at2"/>
<name>A0A178MFT7_9CHLR</name>
<dbReference type="InterPro" id="IPR023050">
    <property type="entry name" value="PyrR"/>
</dbReference>
<dbReference type="STRING" id="1707952.A6A03_11035"/>
<keyword evidence="7" id="KW-1185">Reference proteome</keyword>
<accession>A0A178MFT7</accession>
<keyword evidence="3 4" id="KW-0804">Transcription</keyword>
<feature type="short sequence motif" description="PRPP-binding" evidence="4">
    <location>
        <begin position="99"/>
        <end position="111"/>
    </location>
</feature>
<dbReference type="PANTHER" id="PTHR11608">
    <property type="entry name" value="BIFUNCTIONAL PROTEIN PYRR"/>
    <property type="match status" value="1"/>
</dbReference>
<comment type="caution">
    <text evidence="6">The sequence shown here is derived from an EMBL/GenBank/DDBJ whole genome shotgun (WGS) entry which is preliminary data.</text>
</comment>
<dbReference type="PANTHER" id="PTHR11608:SF0">
    <property type="entry name" value="BIFUNCTIONAL PROTEIN PYRR"/>
    <property type="match status" value="1"/>
</dbReference>
<dbReference type="Gene3D" id="3.40.50.2020">
    <property type="match status" value="1"/>
</dbReference>